<dbReference type="PANTHER" id="PTHR11079:SF156">
    <property type="entry name" value="INACTIVE TRNA-SPECIFIC ADENOSINE DEAMINASE-LIKE PROTEIN 3-RELATED"/>
    <property type="match status" value="1"/>
</dbReference>
<accession>A0ABR4N502</accession>
<evidence type="ECO:0000259" key="4">
    <source>
        <dbReference type="PROSITE" id="PS51747"/>
    </source>
</evidence>
<dbReference type="Pfam" id="PF00383">
    <property type="entry name" value="dCMP_cyt_deam_1"/>
    <property type="match status" value="1"/>
</dbReference>
<dbReference type="PANTHER" id="PTHR11079">
    <property type="entry name" value="CYTOSINE DEAMINASE FAMILY MEMBER"/>
    <property type="match status" value="1"/>
</dbReference>
<dbReference type="InterPro" id="IPR002125">
    <property type="entry name" value="CMP_dCMP_dom"/>
</dbReference>
<comment type="caution">
    <text evidence="5">The sequence shown here is derived from an EMBL/GenBank/DDBJ whole genome shotgun (WGS) entry which is preliminary data.</text>
</comment>
<evidence type="ECO:0000313" key="6">
    <source>
        <dbReference type="Proteomes" id="UP001527925"/>
    </source>
</evidence>
<keyword evidence="6" id="KW-1185">Reference proteome</keyword>
<dbReference type="Gene3D" id="3.40.140.10">
    <property type="entry name" value="Cytidine Deaminase, domain 2"/>
    <property type="match status" value="1"/>
</dbReference>
<gene>
    <name evidence="5" type="primary">TAD3</name>
    <name evidence="5" type="ORF">HK105_205946</name>
</gene>
<feature type="region of interest" description="Disordered" evidence="3">
    <location>
        <begin position="222"/>
        <end position="263"/>
    </location>
</feature>
<keyword evidence="1" id="KW-0819">tRNA processing</keyword>
<evidence type="ECO:0000256" key="2">
    <source>
        <dbReference type="ARBA" id="ARBA00038160"/>
    </source>
</evidence>
<dbReference type="PROSITE" id="PS51747">
    <property type="entry name" value="CYT_DCMP_DEAMINASES_2"/>
    <property type="match status" value="1"/>
</dbReference>
<feature type="region of interest" description="Disordered" evidence="3">
    <location>
        <begin position="1"/>
        <end position="21"/>
    </location>
</feature>
<feature type="domain" description="CMP/dCMP-type deaminase" evidence="4">
    <location>
        <begin position="154"/>
        <end position="329"/>
    </location>
</feature>
<evidence type="ECO:0000313" key="5">
    <source>
        <dbReference type="EMBL" id="KAL2914595.1"/>
    </source>
</evidence>
<dbReference type="Proteomes" id="UP001527925">
    <property type="component" value="Unassembled WGS sequence"/>
</dbReference>
<protein>
    <submittedName>
        <fullName evidence="5">tRNA-specific adenosine deaminase subunit tad3</fullName>
    </submittedName>
</protein>
<sequence length="338" mass="36756">MSDQGQMAWSTPEPVHSDERTRGFDPVTVFVATVPPRSLSALLPWVSVLSVGDNGLERPLGALQHLKRVRPANGMQQVILAPVAESTLSELELLLARSGIDTHGDSGATIDQVAVSRWAPATRAQFDDWKERWPMSFRLAAAERSDALSDAEVAAAQRFMQLALDAAEDAAAAGDEPVGAVMADPKSGVVVARASDLRRTHHPLMHATMACIEAVASAERARRAREAASQADEQPNAGEKRGRHDNDQDDGQDEVAEPDEGEGRADLGGYLCSGLDLYVTREPCAMCAMALVHSRIRRVFYGERSDEGALGSAHKLHVHPSLNHHYLVFRDLRRQLQP</sequence>
<evidence type="ECO:0000256" key="3">
    <source>
        <dbReference type="SAM" id="MobiDB-lite"/>
    </source>
</evidence>
<proteinExistence type="inferred from homology"/>
<feature type="compositionally biased region" description="Acidic residues" evidence="3">
    <location>
        <begin position="247"/>
        <end position="260"/>
    </location>
</feature>
<comment type="similarity">
    <text evidence="2">Belongs to the cytidine and deoxycytidylate deaminase family. ADAT3 subfamily.</text>
</comment>
<dbReference type="EMBL" id="JADGIZ020000032">
    <property type="protein sequence ID" value="KAL2914595.1"/>
    <property type="molecule type" value="Genomic_DNA"/>
</dbReference>
<dbReference type="InterPro" id="IPR016193">
    <property type="entry name" value="Cytidine_deaminase-like"/>
</dbReference>
<reference evidence="5 6" key="1">
    <citation type="submission" date="2023-09" db="EMBL/GenBank/DDBJ databases">
        <title>Pangenome analysis of Batrachochytrium dendrobatidis and related Chytrids.</title>
        <authorList>
            <person name="Yacoub M.N."/>
            <person name="Stajich J.E."/>
            <person name="James T.Y."/>
        </authorList>
    </citation>
    <scope>NUCLEOTIDE SEQUENCE [LARGE SCALE GENOMIC DNA]</scope>
    <source>
        <strain evidence="5 6">JEL0888</strain>
    </source>
</reference>
<dbReference type="SUPFAM" id="SSF53927">
    <property type="entry name" value="Cytidine deaminase-like"/>
    <property type="match status" value="1"/>
</dbReference>
<evidence type="ECO:0000256" key="1">
    <source>
        <dbReference type="ARBA" id="ARBA00022694"/>
    </source>
</evidence>
<dbReference type="CDD" id="cd01285">
    <property type="entry name" value="nucleoside_deaminase"/>
    <property type="match status" value="1"/>
</dbReference>
<name>A0ABR4N502_9FUNG</name>
<organism evidence="5 6">
    <name type="scientific">Polyrhizophydium stewartii</name>
    <dbReference type="NCBI Taxonomy" id="2732419"/>
    <lineage>
        <taxon>Eukaryota</taxon>
        <taxon>Fungi</taxon>
        <taxon>Fungi incertae sedis</taxon>
        <taxon>Chytridiomycota</taxon>
        <taxon>Chytridiomycota incertae sedis</taxon>
        <taxon>Chytridiomycetes</taxon>
        <taxon>Rhizophydiales</taxon>
        <taxon>Rhizophydiales incertae sedis</taxon>
        <taxon>Polyrhizophydium</taxon>
    </lineage>
</organism>